<organism evidence="2">
    <name type="scientific">Naegleria gruberi</name>
    <name type="common">Amoeba</name>
    <dbReference type="NCBI Taxonomy" id="5762"/>
    <lineage>
        <taxon>Eukaryota</taxon>
        <taxon>Discoba</taxon>
        <taxon>Heterolobosea</taxon>
        <taxon>Tetramitia</taxon>
        <taxon>Eutetramitia</taxon>
        <taxon>Vahlkampfiidae</taxon>
        <taxon>Naegleria</taxon>
    </lineage>
</organism>
<dbReference type="EMBL" id="GG738868">
    <property type="protein sequence ID" value="EFC44521.1"/>
    <property type="molecule type" value="Genomic_DNA"/>
</dbReference>
<accession>D2VFS3</accession>
<name>D2VFS3_NAEGR</name>
<dbReference type="RefSeq" id="XP_002677265.1">
    <property type="nucleotide sequence ID" value="XM_002677219.1"/>
</dbReference>
<reference evidence="1 2" key="1">
    <citation type="journal article" date="2010" name="Cell">
        <title>The genome of Naegleria gruberi illuminates early eukaryotic versatility.</title>
        <authorList>
            <person name="Fritz-Laylin L.K."/>
            <person name="Prochnik S.E."/>
            <person name="Ginger M.L."/>
            <person name="Dacks J.B."/>
            <person name="Carpenter M.L."/>
            <person name="Field M.C."/>
            <person name="Kuo A."/>
            <person name="Paredez A."/>
            <person name="Chapman J."/>
            <person name="Pham J."/>
            <person name="Shu S."/>
            <person name="Neupane R."/>
            <person name="Cipriano M."/>
            <person name="Mancuso J."/>
            <person name="Tu H."/>
            <person name="Salamov A."/>
            <person name="Lindquist E."/>
            <person name="Shapiro H."/>
            <person name="Lucas S."/>
            <person name="Grigoriev I.V."/>
            <person name="Cande W.Z."/>
            <person name="Fulton C."/>
            <person name="Rokhsar D.S."/>
            <person name="Dawson S.C."/>
        </authorList>
    </citation>
    <scope>NUCLEOTIDE SEQUENCE [LARGE SCALE GENOMIC DNA]</scope>
    <source>
        <strain evidence="1 2">NEG-M</strain>
    </source>
</reference>
<protein>
    <submittedName>
        <fullName evidence="1">Predicted protein</fullName>
    </submittedName>
</protein>
<dbReference type="KEGG" id="ngr:NAEGRDRAFT_67725"/>
<keyword evidence="2" id="KW-1185">Reference proteome</keyword>
<dbReference type="VEuPathDB" id="AmoebaDB:NAEGRDRAFT_67725"/>
<dbReference type="SUPFAM" id="SSF52047">
    <property type="entry name" value="RNI-like"/>
    <property type="match status" value="1"/>
</dbReference>
<proteinExistence type="predicted"/>
<gene>
    <name evidence="1" type="ORF">NAEGRDRAFT_67725</name>
</gene>
<dbReference type="Proteomes" id="UP000006671">
    <property type="component" value="Unassembled WGS sequence"/>
</dbReference>
<dbReference type="InParanoid" id="D2VFS3"/>
<evidence type="ECO:0000313" key="2">
    <source>
        <dbReference type="Proteomes" id="UP000006671"/>
    </source>
</evidence>
<evidence type="ECO:0000313" key="1">
    <source>
        <dbReference type="EMBL" id="EFC44521.1"/>
    </source>
</evidence>
<dbReference type="GeneID" id="8848462"/>
<sequence>MARRKREETDQPKKKTKYEPLLAENDNKFSGDVCYEIMKYLETQDLFFSCLRINRTWFNVVFERFDNFKFSAHNYESATVLLRMIRRNNYSKVYYSTLKESIDTRRETPTLLAEKITELDLSYSKLDSRRVNTLYDVLDITKNLTIIRIEGNHFDKNAMDKVLRMIFPPKTKLSLEKERAKGRDFKWVIKSLDCNREVHFSGSFYNSYQLNL</sequence>
<dbReference type="AlphaFoldDB" id="D2VFS3"/>